<keyword evidence="8 20" id="KW-0479">Metal-binding</keyword>
<evidence type="ECO:0000313" key="26">
    <source>
        <dbReference type="EMBL" id="KAK9409791.1"/>
    </source>
</evidence>
<feature type="binding site" evidence="20">
    <location>
        <position position="345"/>
    </location>
    <ligand>
        <name>Zn(2+)</name>
        <dbReference type="ChEBI" id="CHEBI:29105"/>
        <note>catalytic</note>
    </ligand>
</feature>
<evidence type="ECO:0000256" key="2">
    <source>
        <dbReference type="ARBA" id="ARBA00004479"/>
    </source>
</evidence>
<dbReference type="Pfam" id="PF00200">
    <property type="entry name" value="Disintegrin"/>
    <property type="match status" value="1"/>
</dbReference>
<gene>
    <name evidence="26" type="ORF">NXF25_000966</name>
</gene>
<dbReference type="GO" id="GO:0046872">
    <property type="term" value="F:metal ion binding"/>
    <property type="evidence" value="ECO:0007669"/>
    <property type="project" value="UniProtKB-KW"/>
</dbReference>
<accession>A0AAW1C6P1</accession>
<keyword evidence="11" id="KW-0106">Calcium</keyword>
<keyword evidence="27" id="KW-1185">Reference proteome</keyword>
<dbReference type="PANTHER" id="PTHR11905:SF251">
    <property type="entry name" value="MEDIATOR COMPLEX SUBUNIT 6"/>
    <property type="match status" value="1"/>
</dbReference>
<evidence type="ECO:0000313" key="27">
    <source>
        <dbReference type="Proteomes" id="UP001474421"/>
    </source>
</evidence>
<dbReference type="InterPro" id="IPR024079">
    <property type="entry name" value="MetalloPept_cat_dom_sf"/>
</dbReference>
<organism evidence="26 27">
    <name type="scientific">Crotalus adamanteus</name>
    <name type="common">Eastern diamondback rattlesnake</name>
    <dbReference type="NCBI Taxonomy" id="8729"/>
    <lineage>
        <taxon>Eukaryota</taxon>
        <taxon>Metazoa</taxon>
        <taxon>Chordata</taxon>
        <taxon>Craniata</taxon>
        <taxon>Vertebrata</taxon>
        <taxon>Euteleostomi</taxon>
        <taxon>Lepidosauria</taxon>
        <taxon>Squamata</taxon>
        <taxon>Bifurcata</taxon>
        <taxon>Unidentata</taxon>
        <taxon>Episquamata</taxon>
        <taxon>Toxicofera</taxon>
        <taxon>Serpentes</taxon>
        <taxon>Colubroidea</taxon>
        <taxon>Viperidae</taxon>
        <taxon>Crotalinae</taxon>
        <taxon>Crotalus</taxon>
    </lineage>
</organism>
<evidence type="ECO:0000259" key="24">
    <source>
        <dbReference type="PROSITE" id="PS50214"/>
    </source>
</evidence>
<evidence type="ECO:0000256" key="6">
    <source>
        <dbReference type="ARBA" id="ARBA00022670"/>
    </source>
</evidence>
<keyword evidence="17" id="KW-1199">Hemostasis impairing toxin</keyword>
<dbReference type="InterPro" id="IPR006586">
    <property type="entry name" value="ADAM_Cys-rich"/>
</dbReference>
<dbReference type="GO" id="GO:0006508">
    <property type="term" value="P:proteolysis"/>
    <property type="evidence" value="ECO:0007669"/>
    <property type="project" value="UniProtKB-KW"/>
</dbReference>
<keyword evidence="5" id="KW-0800">Toxin</keyword>
<dbReference type="Pfam" id="PF01562">
    <property type="entry name" value="Pep_M12B_propep"/>
    <property type="match status" value="1"/>
</dbReference>
<evidence type="ECO:0000256" key="10">
    <source>
        <dbReference type="ARBA" id="ARBA00022833"/>
    </source>
</evidence>
<comment type="cofactor">
    <cofactor evidence="1">
        <name>Zn(2+)</name>
        <dbReference type="ChEBI" id="CHEBI:29105"/>
    </cofactor>
</comment>
<dbReference type="PRINTS" id="PR00289">
    <property type="entry name" value="DISINTEGRIN"/>
</dbReference>
<keyword evidence="10 20" id="KW-0862">Zinc</keyword>
<dbReference type="PROSITE" id="PS50215">
    <property type="entry name" value="ADAM_MEPRO"/>
    <property type="match status" value="1"/>
</dbReference>
<feature type="domain" description="EGF-like" evidence="23">
    <location>
        <begin position="622"/>
        <end position="655"/>
    </location>
</feature>
<evidence type="ECO:0000256" key="15">
    <source>
        <dbReference type="ARBA" id="ARBA00023157"/>
    </source>
</evidence>
<comment type="caution">
    <text evidence="19">Lacks conserved residue(s) required for the propagation of feature annotation.</text>
</comment>
<dbReference type="Pfam" id="PF01421">
    <property type="entry name" value="Reprolysin"/>
    <property type="match status" value="1"/>
</dbReference>
<dbReference type="GO" id="GO:1990913">
    <property type="term" value="C:sperm head plasma membrane"/>
    <property type="evidence" value="ECO:0007669"/>
    <property type="project" value="TreeGrafter"/>
</dbReference>
<evidence type="ECO:0000256" key="4">
    <source>
        <dbReference type="ARBA" id="ARBA00022525"/>
    </source>
</evidence>
<dbReference type="SUPFAM" id="SSF57552">
    <property type="entry name" value="Blood coagulation inhibitor (disintegrin)"/>
    <property type="match status" value="1"/>
</dbReference>
<dbReference type="GO" id="GO:0005576">
    <property type="term" value="C:extracellular region"/>
    <property type="evidence" value="ECO:0007669"/>
    <property type="project" value="UniProtKB-SubCell"/>
</dbReference>
<sequence>MNIHLPYLLVTFLIHFLTDTASQKPPWGFIYASYEITIPKSLTFKSGHQKSKTMTYVFQIEGRNFVMHLRQKRGLIPKYLPIFTYSKDGELQLDYPFFRDDCYYNGVLEGEPFSLAIISTCSGGLRGLLQFKNKIYEIEPLPESATFQHIVFRLEEKVGVIPMMCGLTQEEQRHQEAMIQNPDKKPNKIISKRNWWPHERYAEIAIVIDHERFLKFGKNETLTVINILDIFYIANVLYEPLSVRLSIAGLEIWSERNLILIHDDIGETLEDFTNWRRDSLLARLPNDAGHLFIFKNFGREVGLAYLGTICDDNKGSAVESYVTSNLYRISNTFIHELGHNLGMQHDTKYCLCDRAKCIMAHTQVLTDQFSNCSYIEYFSQRNLNCLLIPPDPNKIFKFKFCGNKVVDNGEQCDCGTKGECKLDPCCQYNCTLRLGATCAFGQCCAKCQYQATGTICRNKTNSCDFPEYCNGVSERCPEDFYVQDGAPCGDGAYCYKGNCHTHDRQCKAIFGSKAIVASEVCFREMNTEGDRFGNCGLIHGIYNKCIPNNILCGRIQYENVESLPSLEDHTTIVQTFKGNKQCWGTDYHSGMKIIDIGAVRDGTPCGNDMMCINRECVNVSLLRYDCDVPKCHNRGICNNFKHCHCEQGWAPPDCKEEGNGGSIDSGPPPLYERERFHPKLKIILAIVFPLCALVLFGACLRNQIVHRTGQSSGQSEERSSQQE</sequence>
<dbReference type="GO" id="GO:0008584">
    <property type="term" value="P:male gonad development"/>
    <property type="evidence" value="ECO:0007669"/>
    <property type="project" value="TreeGrafter"/>
</dbReference>
<keyword evidence="4" id="KW-0964">Secreted</keyword>
<evidence type="ECO:0000256" key="22">
    <source>
        <dbReference type="SAM" id="SignalP"/>
    </source>
</evidence>
<evidence type="ECO:0000256" key="21">
    <source>
        <dbReference type="SAM" id="Phobius"/>
    </source>
</evidence>
<dbReference type="PROSITE" id="PS00427">
    <property type="entry name" value="DISINTEGRIN_1"/>
    <property type="match status" value="1"/>
</dbReference>
<evidence type="ECO:0000256" key="14">
    <source>
        <dbReference type="ARBA" id="ARBA00023136"/>
    </source>
</evidence>
<evidence type="ECO:0000259" key="25">
    <source>
        <dbReference type="PROSITE" id="PS50215"/>
    </source>
</evidence>
<dbReference type="FunFam" id="3.40.390.10:FF:000002">
    <property type="entry name" value="Disintegrin and metalloproteinase domain-containing protein 22"/>
    <property type="match status" value="1"/>
</dbReference>
<dbReference type="GO" id="GO:0004222">
    <property type="term" value="F:metalloendopeptidase activity"/>
    <property type="evidence" value="ECO:0007669"/>
    <property type="project" value="InterPro"/>
</dbReference>
<evidence type="ECO:0000256" key="1">
    <source>
        <dbReference type="ARBA" id="ARBA00001947"/>
    </source>
</evidence>
<feature type="active site" evidence="20">
    <location>
        <position position="336"/>
    </location>
</feature>
<dbReference type="SMART" id="SM00608">
    <property type="entry name" value="ACR"/>
    <property type="match status" value="1"/>
</dbReference>
<feature type="disulfide bond" evidence="20">
    <location>
        <begin position="352"/>
        <end position="357"/>
    </location>
</feature>
<dbReference type="InterPro" id="IPR034027">
    <property type="entry name" value="Reprolysin_adamalysin"/>
</dbReference>
<dbReference type="Pfam" id="PF08516">
    <property type="entry name" value="ADAM_CR"/>
    <property type="match status" value="1"/>
</dbReference>
<dbReference type="InterPro" id="IPR036436">
    <property type="entry name" value="Disintegrin_dom_sf"/>
</dbReference>
<keyword evidence="12 21" id="KW-1133">Transmembrane helix</keyword>
<evidence type="ECO:0000256" key="17">
    <source>
        <dbReference type="ARBA" id="ARBA00023240"/>
    </source>
</evidence>
<evidence type="ECO:0000256" key="11">
    <source>
        <dbReference type="ARBA" id="ARBA00022837"/>
    </source>
</evidence>
<dbReference type="Proteomes" id="UP001474421">
    <property type="component" value="Unassembled WGS sequence"/>
</dbReference>
<evidence type="ECO:0000256" key="18">
    <source>
        <dbReference type="PROSITE-ProRule" id="PRU00068"/>
    </source>
</evidence>
<protein>
    <submittedName>
        <fullName evidence="26">ADAM20: Disintegrin and metalloproteinase domain-containing protein 20</fullName>
    </submittedName>
</protein>
<evidence type="ECO:0000256" key="8">
    <source>
        <dbReference type="ARBA" id="ARBA00022723"/>
    </source>
</evidence>
<keyword evidence="13 26" id="KW-0482">Metalloprotease</keyword>
<dbReference type="EMBL" id="JAOTOJ010000001">
    <property type="protein sequence ID" value="KAK9409791.1"/>
    <property type="molecule type" value="Genomic_DNA"/>
</dbReference>
<keyword evidence="15 19" id="KW-1015">Disulfide bond</keyword>
<evidence type="ECO:0000256" key="16">
    <source>
        <dbReference type="ARBA" id="ARBA00023180"/>
    </source>
</evidence>
<feature type="domain" description="Peptidase M12B" evidence="25">
    <location>
        <begin position="200"/>
        <end position="390"/>
    </location>
</feature>
<dbReference type="InterPro" id="IPR018358">
    <property type="entry name" value="Disintegrin_CS"/>
</dbReference>
<dbReference type="Gene3D" id="4.10.70.10">
    <property type="entry name" value="Disintegrin domain"/>
    <property type="match status" value="1"/>
</dbReference>
<dbReference type="FunFam" id="4.10.70.10:FF:000001">
    <property type="entry name" value="Disintegrin and metalloproteinase domain-containing protein 22"/>
    <property type="match status" value="1"/>
</dbReference>
<feature type="chain" id="PRO_5043833497" evidence="22">
    <location>
        <begin position="23"/>
        <end position="723"/>
    </location>
</feature>
<dbReference type="PROSITE" id="PS50214">
    <property type="entry name" value="DISINTEGRIN_2"/>
    <property type="match status" value="1"/>
</dbReference>
<evidence type="ECO:0000256" key="7">
    <source>
        <dbReference type="ARBA" id="ARBA00022692"/>
    </source>
</evidence>
<feature type="signal peptide" evidence="22">
    <location>
        <begin position="1"/>
        <end position="22"/>
    </location>
</feature>
<feature type="binding site" evidence="20">
    <location>
        <position position="335"/>
    </location>
    <ligand>
        <name>Zn(2+)</name>
        <dbReference type="ChEBI" id="CHEBI:29105"/>
        <note>catalytic</note>
    </ligand>
</feature>
<keyword evidence="6" id="KW-0645">Protease</keyword>
<evidence type="ECO:0000256" key="3">
    <source>
        <dbReference type="ARBA" id="ARBA00004613"/>
    </source>
</evidence>
<dbReference type="CDD" id="cd04269">
    <property type="entry name" value="ZnMc_adamalysin_II_like"/>
    <property type="match status" value="1"/>
</dbReference>
<dbReference type="GO" id="GO:0090729">
    <property type="term" value="F:toxin activity"/>
    <property type="evidence" value="ECO:0007669"/>
    <property type="project" value="UniProtKB-KW"/>
</dbReference>
<dbReference type="Gene3D" id="3.40.390.10">
    <property type="entry name" value="Collagenase (Catalytic Domain)"/>
    <property type="match status" value="1"/>
</dbReference>
<evidence type="ECO:0000256" key="9">
    <source>
        <dbReference type="ARBA" id="ARBA00022801"/>
    </source>
</evidence>
<reference evidence="26 27" key="1">
    <citation type="journal article" date="2024" name="Proc. Natl. Acad. Sci. U.S.A.">
        <title>The genetic regulatory architecture and epigenomic basis for age-related changes in rattlesnake venom.</title>
        <authorList>
            <person name="Hogan M.P."/>
            <person name="Holding M.L."/>
            <person name="Nystrom G.S."/>
            <person name="Colston T.J."/>
            <person name="Bartlett D.A."/>
            <person name="Mason A.J."/>
            <person name="Ellsworth S.A."/>
            <person name="Rautsaw R.M."/>
            <person name="Lawrence K.C."/>
            <person name="Strickland J.L."/>
            <person name="He B."/>
            <person name="Fraser P."/>
            <person name="Margres M.J."/>
            <person name="Gilbert D.M."/>
            <person name="Gibbs H.L."/>
            <person name="Parkinson C.L."/>
            <person name="Rokyta D.R."/>
        </authorList>
    </citation>
    <scope>NUCLEOTIDE SEQUENCE [LARGE SCALE GENOMIC DNA]</scope>
    <source>
        <strain evidence="26">DRR0105</strain>
    </source>
</reference>
<proteinExistence type="predicted"/>
<keyword evidence="16" id="KW-0325">Glycoprotein</keyword>
<name>A0AAW1C6P1_CROAD</name>
<feature type="disulfide bond" evidence="18">
    <location>
        <begin position="456"/>
        <end position="476"/>
    </location>
</feature>
<evidence type="ECO:0000256" key="20">
    <source>
        <dbReference type="PROSITE-ProRule" id="PRU00276"/>
    </source>
</evidence>
<dbReference type="InterPro" id="IPR002870">
    <property type="entry name" value="Peptidase_M12B_N"/>
</dbReference>
<evidence type="ECO:0000259" key="23">
    <source>
        <dbReference type="PROSITE" id="PS50026"/>
    </source>
</evidence>
<dbReference type="InterPro" id="IPR001590">
    <property type="entry name" value="Peptidase_M12B"/>
</dbReference>
<dbReference type="SMART" id="SM00050">
    <property type="entry name" value="DISIN"/>
    <property type="match status" value="1"/>
</dbReference>
<dbReference type="PANTHER" id="PTHR11905">
    <property type="entry name" value="ADAM A DISINTEGRIN AND METALLOPROTEASE DOMAIN"/>
    <property type="match status" value="1"/>
</dbReference>
<dbReference type="PROSITE" id="PS01186">
    <property type="entry name" value="EGF_2"/>
    <property type="match status" value="1"/>
</dbReference>
<keyword evidence="22" id="KW-0732">Signal</keyword>
<keyword evidence="7 21" id="KW-0812">Transmembrane</keyword>
<feature type="disulfide bond" evidence="19">
    <location>
        <begin position="645"/>
        <end position="654"/>
    </location>
</feature>
<feature type="transmembrane region" description="Helical" evidence="21">
    <location>
        <begin position="682"/>
        <end position="700"/>
    </location>
</feature>
<keyword evidence="19" id="KW-0245">EGF-like domain</keyword>
<dbReference type="InterPro" id="IPR000742">
    <property type="entry name" value="EGF"/>
</dbReference>
<evidence type="ECO:0000256" key="19">
    <source>
        <dbReference type="PROSITE-ProRule" id="PRU00076"/>
    </source>
</evidence>
<evidence type="ECO:0000256" key="13">
    <source>
        <dbReference type="ARBA" id="ARBA00023049"/>
    </source>
</evidence>
<dbReference type="PROSITE" id="PS50026">
    <property type="entry name" value="EGF_3"/>
    <property type="match status" value="1"/>
</dbReference>
<keyword evidence="14 21" id="KW-0472">Membrane</keyword>
<evidence type="ECO:0000256" key="12">
    <source>
        <dbReference type="ARBA" id="ARBA00022989"/>
    </source>
</evidence>
<feature type="binding site" evidence="20">
    <location>
        <position position="339"/>
    </location>
    <ligand>
        <name>Zn(2+)</name>
        <dbReference type="ChEBI" id="CHEBI:29105"/>
        <note>catalytic</note>
    </ligand>
</feature>
<feature type="domain" description="Disintegrin" evidence="24">
    <location>
        <begin position="398"/>
        <end position="484"/>
    </location>
</feature>
<comment type="caution">
    <text evidence="26">The sequence shown here is derived from an EMBL/GenBank/DDBJ whole genome shotgun (WGS) entry which is preliminary data.</text>
</comment>
<keyword evidence="9" id="KW-0378">Hydrolase</keyword>
<dbReference type="SUPFAM" id="SSF55486">
    <property type="entry name" value="Metalloproteases ('zincins'), catalytic domain"/>
    <property type="match status" value="1"/>
</dbReference>
<comment type="subcellular location">
    <subcellularLocation>
        <location evidence="2">Membrane</location>
        <topology evidence="2">Single-pass type I membrane protein</topology>
    </subcellularLocation>
    <subcellularLocation>
        <location evidence="3">Secreted</location>
    </subcellularLocation>
</comment>
<dbReference type="InterPro" id="IPR001762">
    <property type="entry name" value="Disintegrin_dom"/>
</dbReference>
<dbReference type="AlphaFoldDB" id="A0AAW1C6P1"/>
<evidence type="ECO:0000256" key="5">
    <source>
        <dbReference type="ARBA" id="ARBA00022656"/>
    </source>
</evidence>
<dbReference type="GO" id="GO:0009897">
    <property type="term" value="C:external side of plasma membrane"/>
    <property type="evidence" value="ECO:0007669"/>
    <property type="project" value="TreeGrafter"/>
</dbReference>